<dbReference type="AlphaFoldDB" id="A0A224AJ43"/>
<feature type="domain" description="Mannosyl-glycoprotein endo-beta-N-acetylglucosamidase-like" evidence="2">
    <location>
        <begin position="19"/>
        <end position="166"/>
    </location>
</feature>
<keyword evidence="4" id="KW-1185">Reference proteome</keyword>
<evidence type="ECO:0000313" key="3">
    <source>
        <dbReference type="EMBL" id="BBA17161.1"/>
    </source>
</evidence>
<dbReference type="Pfam" id="PF01832">
    <property type="entry name" value="Glucosaminidase"/>
    <property type="match status" value="1"/>
</dbReference>
<name>A0A224AJ43_9FLAO</name>
<dbReference type="GO" id="GO:0004040">
    <property type="term" value="F:amidase activity"/>
    <property type="evidence" value="ECO:0007669"/>
    <property type="project" value="InterPro"/>
</dbReference>
<proteinExistence type="predicted"/>
<dbReference type="PANTHER" id="PTHR33308">
    <property type="entry name" value="PEPTIDOGLYCAN HYDROLASE FLGJ"/>
    <property type="match status" value="1"/>
</dbReference>
<evidence type="ECO:0000313" key="4">
    <source>
        <dbReference type="Proteomes" id="UP000263619"/>
    </source>
</evidence>
<gene>
    <name evidence="3" type="ORF">STAT_226</name>
</gene>
<protein>
    <submittedName>
        <fullName evidence="3">Hemagglutinin</fullName>
    </submittedName>
</protein>
<dbReference type="Proteomes" id="UP000263619">
    <property type="component" value="Chromosome"/>
</dbReference>
<reference evidence="3 4" key="1">
    <citation type="submission" date="2014-06" db="EMBL/GenBank/DDBJ databases">
        <title>Genome sequence of the intracellular symbiont Blattabacterium cuenoti, strain STAT from the wood feeding cockroach Salganea taiwanensis taiwanensis.</title>
        <authorList>
            <person name="Kinjo Y."/>
            <person name="Ohkuma M."/>
            <person name="Tokuda G."/>
        </authorList>
    </citation>
    <scope>NUCLEOTIDE SEQUENCE [LARGE SCALE GENOMIC DNA]</scope>
    <source>
        <strain evidence="3 4">STAT</strain>
    </source>
</reference>
<dbReference type="PANTHER" id="PTHR33308:SF9">
    <property type="entry name" value="PEPTIDOGLYCAN HYDROLASE FLGJ"/>
    <property type="match status" value="1"/>
</dbReference>
<dbReference type="EMBL" id="AP014608">
    <property type="protein sequence ID" value="BBA17161.1"/>
    <property type="molecule type" value="Genomic_DNA"/>
</dbReference>
<dbReference type="InterPro" id="IPR002901">
    <property type="entry name" value="MGlyc_endo_b_GlcNAc-like_dom"/>
</dbReference>
<dbReference type="RefSeq" id="WP_244273571.1">
    <property type="nucleotide sequence ID" value="NZ_AP014608.1"/>
</dbReference>
<dbReference type="Gene3D" id="1.10.530.10">
    <property type="match status" value="1"/>
</dbReference>
<keyword evidence="1" id="KW-0378">Hydrolase</keyword>
<dbReference type="InterPro" id="IPR051056">
    <property type="entry name" value="Glycosyl_Hydrolase_73"/>
</dbReference>
<evidence type="ECO:0000259" key="2">
    <source>
        <dbReference type="SMART" id="SM00047"/>
    </source>
</evidence>
<organism evidence="3 4">
    <name type="scientific">Blattabacterium cuenoti STAT</name>
    <dbReference type="NCBI Taxonomy" id="1457030"/>
    <lineage>
        <taxon>Bacteria</taxon>
        <taxon>Pseudomonadati</taxon>
        <taxon>Bacteroidota</taxon>
        <taxon>Flavobacteriia</taxon>
        <taxon>Flavobacteriales</taxon>
        <taxon>Blattabacteriaceae</taxon>
        <taxon>Blattabacterium</taxon>
    </lineage>
</organism>
<dbReference type="SMART" id="SM00047">
    <property type="entry name" value="LYZ2"/>
    <property type="match status" value="1"/>
</dbReference>
<evidence type="ECO:0000256" key="1">
    <source>
        <dbReference type="ARBA" id="ARBA00022801"/>
    </source>
</evidence>
<accession>A0A224AJ43</accession>
<sequence>MFSFSQNPQEKKKEIENVNVNVNVNVIEYIKKYAVFAIEEMNKFGIPASIKLGQGILESSSGKSTLSKVTNNHFGIKCGKNWIGDVYYHDDDLPKECFRKYNSVKESFHDHSKFLHQPRYYKLFLLEKNNYQGWASELKKAGYATSLNYEKLLIDQIEKYCLWKFDQTSSSSVEKRIDQYLNFIMNKNKDSFFRKFIKKLRVFVKFFLQSKKIE</sequence>